<accession>M1LUV7</accession>
<dbReference type="RefSeq" id="WP_015393189.1">
    <property type="nucleotide sequence ID" value="NC_020291.1"/>
</dbReference>
<dbReference type="AlphaFoldDB" id="M1LUV7"/>
<dbReference type="EMBL" id="CP004121">
    <property type="protein sequence ID" value="AGF56870.1"/>
    <property type="molecule type" value="Genomic_DNA"/>
</dbReference>
<keyword evidence="1" id="KW-1133">Transmembrane helix</keyword>
<feature type="transmembrane region" description="Helical" evidence="1">
    <location>
        <begin position="819"/>
        <end position="839"/>
    </location>
</feature>
<evidence type="ECO:0000259" key="2">
    <source>
        <dbReference type="PROSITE" id="PS50837"/>
    </source>
</evidence>
<dbReference type="eggNOG" id="COG5635">
    <property type="taxonomic scope" value="Bacteria"/>
</dbReference>
<organism evidence="3 4">
    <name type="scientific">Clostridium saccharoperbutylacetonicum N1-4(HMT)</name>
    <dbReference type="NCBI Taxonomy" id="931276"/>
    <lineage>
        <taxon>Bacteria</taxon>
        <taxon>Bacillati</taxon>
        <taxon>Bacillota</taxon>
        <taxon>Clostridia</taxon>
        <taxon>Eubacteriales</taxon>
        <taxon>Clostridiaceae</taxon>
        <taxon>Clostridium</taxon>
    </lineage>
</organism>
<feature type="transmembrane region" description="Helical" evidence="1">
    <location>
        <begin position="65"/>
        <end position="85"/>
    </location>
</feature>
<keyword evidence="4" id="KW-1185">Reference proteome</keyword>
<dbReference type="Proteomes" id="UP000011728">
    <property type="component" value="Chromosome"/>
</dbReference>
<dbReference type="InterPro" id="IPR027417">
    <property type="entry name" value="P-loop_NTPase"/>
</dbReference>
<feature type="transmembrane region" description="Helical" evidence="1">
    <location>
        <begin position="715"/>
        <end position="732"/>
    </location>
</feature>
<dbReference type="Pfam" id="PF22729">
    <property type="entry name" value="NCH3"/>
    <property type="match status" value="1"/>
</dbReference>
<dbReference type="InterPro" id="IPR007111">
    <property type="entry name" value="NACHT_NTPase"/>
</dbReference>
<feature type="domain" description="NACHT" evidence="2">
    <location>
        <begin position="171"/>
        <end position="311"/>
    </location>
</feature>
<feature type="transmembrane region" description="Helical" evidence="1">
    <location>
        <begin position="845"/>
        <end position="865"/>
    </location>
</feature>
<dbReference type="Pfam" id="PF05729">
    <property type="entry name" value="NACHT"/>
    <property type="match status" value="1"/>
</dbReference>
<proteinExistence type="predicted"/>
<reference evidence="3 4" key="1">
    <citation type="submission" date="2013-02" db="EMBL/GenBank/DDBJ databases">
        <title>Genome sequence of Clostridium saccharoperbutylacetonicum N1-4(HMT).</title>
        <authorList>
            <person name="Poehlein A."/>
            <person name="Daniel R."/>
        </authorList>
    </citation>
    <scope>NUCLEOTIDE SEQUENCE [LARGE SCALE GENOMIC DNA]</scope>
    <source>
        <strain evidence="4">N1-4(HMT)</strain>
    </source>
</reference>
<feature type="transmembrane region" description="Helical" evidence="1">
    <location>
        <begin position="786"/>
        <end position="807"/>
    </location>
</feature>
<keyword evidence="1" id="KW-0812">Transmembrane</keyword>
<dbReference type="Gene3D" id="3.40.50.300">
    <property type="entry name" value="P-loop containing nucleotide triphosphate hydrolases"/>
    <property type="match status" value="1"/>
</dbReference>
<gene>
    <name evidence="3" type="ORF">Cspa_c31090</name>
</gene>
<evidence type="ECO:0000313" key="3">
    <source>
        <dbReference type="EMBL" id="AGF56870.1"/>
    </source>
</evidence>
<feature type="transmembrane region" description="Helical" evidence="1">
    <location>
        <begin position="690"/>
        <end position="709"/>
    </location>
</feature>
<feature type="transmembrane region" description="Helical" evidence="1">
    <location>
        <begin position="744"/>
        <end position="766"/>
    </location>
</feature>
<dbReference type="HOGENOM" id="CLU_291003_0_0_9"/>
<sequence length="954" mass="111624">MNKIKTLMKKNRTIVTIIFMSILAMILYQMKVVWGIDLYVEPMQKAVLNYLNRKLNLSLEVSSSIFSNSFVFIFTIIGGAIESYFSRDNTVMGEHSTPIEMEFKEKNYKDELKEFINSLKNELDKLDSETNWSQFWFTPLEASVEIHNGKGKIKKKIKELINAIKADKKSKTFLVIGDPGGGKSVALRRLSRELLKEVEKTWKIPVYINLKEWTNDREWSEKEPPKSEELLTFIMKNLKERLNNVFTERFIDKYFEKMVEHGRVFFIFDSFDEIPSVLDVDESSWLIKELSALLYNFITSGKESRGVLASRMFRRPSNIFRKNAVLEIRPFSEGNIRDTLHKSLKNYTVDFEKKLFHEKCFLISSARNPFITALIANYADCNNNELPNNQAELYEEYINSRLSSCESRISKKNLRRDDIIKFCMETSFIMFDEPLYGLEIPLEILEKKLPDFNVADIVDVIVYARLGRLGQGEEKRFSFVHRRFNEYFIVKKFMGDTNYVNSMYKDTIMNDLRLRDALVLYCEIADDKETEQIAKFCWEELSKIKDDNVDINTIQYLKSIHCLRFLTEALRNRKELTASFRSELNLYILDIINNRQNLLEQKLAIESTGILEEKIIDEVILKALSINNTWISECAIRSCRYLQGLSKELRDRILKYLKYYDEYKFIKRRKEFLFIFSLSDEMGRLLKACYAKYVNIIINGIAVLLSVILSPRTFLPTYGTALIAVILFRTLETRMENYRNNFNMPISLTFKIVTVINIIQVGSKLLGLNIQNTNIEFFITNLRAQWIFFVIIILLSIPYCTLYYYIVLMEIRKIELKTFLPLLYIVIPIIAFTLLIIALSKIIPINILISIIFTLLLLVGVYFLFNGIKMVYKIIVDIIFIHKLKGNLIVKREVISENFYKLKGCSSRCKYLELIRECGIKAIGKWPDGDLPNINNDKSSTLLASLEEKWLNLD</sequence>
<dbReference type="PROSITE" id="PS50837">
    <property type="entry name" value="NACHT"/>
    <property type="match status" value="1"/>
</dbReference>
<dbReference type="OrthoDB" id="2081291at2"/>
<feature type="transmembrane region" description="Helical" evidence="1">
    <location>
        <begin position="12"/>
        <end position="30"/>
    </location>
</feature>
<dbReference type="SUPFAM" id="SSF52540">
    <property type="entry name" value="P-loop containing nucleoside triphosphate hydrolases"/>
    <property type="match status" value="1"/>
</dbReference>
<keyword evidence="1" id="KW-0472">Membrane</keyword>
<protein>
    <submittedName>
        <fullName evidence="3">NTPase</fullName>
    </submittedName>
</protein>
<name>M1LUV7_9CLOT</name>
<evidence type="ECO:0000313" key="4">
    <source>
        <dbReference type="Proteomes" id="UP000011728"/>
    </source>
</evidence>
<dbReference type="KEGG" id="csr:Cspa_c31090"/>
<dbReference type="PATRIC" id="fig|931276.5.peg.3127"/>
<evidence type="ECO:0000256" key="1">
    <source>
        <dbReference type="SAM" id="Phobius"/>
    </source>
</evidence>
<dbReference type="InterPro" id="IPR054736">
    <property type="entry name" value="NCH3"/>
</dbReference>